<dbReference type="OrthoDB" id="5849824at2759"/>
<gene>
    <name evidence="2" type="ORF">SBAD_LOCUS5807</name>
</gene>
<dbReference type="WBParaSite" id="SBAD_0000604001-mRNA-1">
    <property type="protein sequence ID" value="SBAD_0000604001-mRNA-1"/>
    <property type="gene ID" value="SBAD_0000604001"/>
</dbReference>
<accession>A0A183IQB0</accession>
<organism evidence="4">
    <name type="scientific">Soboliphyme baturini</name>
    <dbReference type="NCBI Taxonomy" id="241478"/>
    <lineage>
        <taxon>Eukaryota</taxon>
        <taxon>Metazoa</taxon>
        <taxon>Ecdysozoa</taxon>
        <taxon>Nematoda</taxon>
        <taxon>Enoplea</taxon>
        <taxon>Dorylaimia</taxon>
        <taxon>Dioctophymatida</taxon>
        <taxon>Dioctophymatoidea</taxon>
        <taxon>Soboliphymatidae</taxon>
        <taxon>Soboliphyme</taxon>
    </lineage>
</organism>
<dbReference type="InterPro" id="IPR038479">
    <property type="entry name" value="Transthyretin-like_sf"/>
</dbReference>
<dbReference type="GO" id="GO:0009986">
    <property type="term" value="C:cell surface"/>
    <property type="evidence" value="ECO:0007669"/>
    <property type="project" value="InterPro"/>
</dbReference>
<dbReference type="Proteomes" id="UP000270296">
    <property type="component" value="Unassembled WGS sequence"/>
</dbReference>
<dbReference type="PANTHER" id="PTHR21700">
    <property type="entry name" value="TRANSTHYRETIN-LIKE FAMILY PROTEIN-RELATED"/>
    <property type="match status" value="1"/>
</dbReference>
<proteinExistence type="inferred from homology"/>
<comment type="similarity">
    <text evidence="1">Belongs to the nematode transthyretin-like family.</text>
</comment>
<protein>
    <submittedName>
        <fullName evidence="4">Transthyretin-like family protein</fullName>
    </submittedName>
</protein>
<dbReference type="Pfam" id="PF01060">
    <property type="entry name" value="TTR-52"/>
    <property type="match status" value="2"/>
</dbReference>
<evidence type="ECO:0000256" key="1">
    <source>
        <dbReference type="ARBA" id="ARBA00010112"/>
    </source>
</evidence>
<reference evidence="2 3" key="2">
    <citation type="submission" date="2018-11" db="EMBL/GenBank/DDBJ databases">
        <authorList>
            <consortium name="Pathogen Informatics"/>
        </authorList>
    </citation>
    <scope>NUCLEOTIDE SEQUENCE [LARGE SCALE GENOMIC DNA]</scope>
</reference>
<keyword evidence="3" id="KW-1185">Reference proteome</keyword>
<reference evidence="4" key="1">
    <citation type="submission" date="2016-06" db="UniProtKB">
        <authorList>
            <consortium name="WormBaseParasite"/>
        </authorList>
    </citation>
    <scope>IDENTIFICATION</scope>
</reference>
<evidence type="ECO:0000313" key="3">
    <source>
        <dbReference type="Proteomes" id="UP000270296"/>
    </source>
</evidence>
<dbReference type="EMBL" id="UZAM01009262">
    <property type="protein sequence ID" value="VDP08357.1"/>
    <property type="molecule type" value="Genomic_DNA"/>
</dbReference>
<name>A0A183IQB0_9BILA</name>
<evidence type="ECO:0000313" key="2">
    <source>
        <dbReference type="EMBL" id="VDP08357.1"/>
    </source>
</evidence>
<dbReference type="AlphaFoldDB" id="A0A183IQB0"/>
<dbReference type="Gene3D" id="2.60.40.3330">
    <property type="match status" value="2"/>
</dbReference>
<dbReference type="InterPro" id="IPR001534">
    <property type="entry name" value="Transthyretin-like"/>
</dbReference>
<sequence>MVDNEAERLNKSVGESIKVSAYRKPLSKSKLPRTVGNAQSCIYQSLTRSRLDVISDDVMDKGKTDSGGNFFLDGSADEFTKIDPVLKIYHDCDDGMIPCQRRWKITIPKQYISKSTTKQPAPFDFGKVNLEARLYEDRNCFYQGMRGRDAVSVQDLLARGRDLISDDVMDKGKTDKDGAFELDGSADEALKIDPVLKIYHDCDDGLTVSTERVGFTTMSDPYFQPCQRRWKITIPKQYIGKSSSRKPQPFDFGRVNLEAQISEDRNCV</sequence>
<evidence type="ECO:0000313" key="4">
    <source>
        <dbReference type="WBParaSite" id="SBAD_0000604001-mRNA-1"/>
    </source>
</evidence>